<dbReference type="Gene3D" id="3.40.630.30">
    <property type="match status" value="1"/>
</dbReference>
<dbReference type="InterPro" id="IPR038740">
    <property type="entry name" value="BioF2-like_GNAT_dom"/>
</dbReference>
<reference evidence="3" key="1">
    <citation type="journal article" date="2019" name="Int. J. Syst. Evol. Microbiol.">
        <title>The Global Catalogue of Microorganisms (GCM) 10K type strain sequencing project: providing services to taxonomists for standard genome sequencing and annotation.</title>
        <authorList>
            <consortium name="The Broad Institute Genomics Platform"/>
            <consortium name="The Broad Institute Genome Sequencing Center for Infectious Disease"/>
            <person name="Wu L."/>
            <person name="Ma J."/>
        </authorList>
    </citation>
    <scope>NUCLEOTIDE SEQUENCE [LARGE SCALE GENOMIC DNA]</scope>
    <source>
        <strain evidence="3">JCM 17561</strain>
    </source>
</reference>
<proteinExistence type="predicted"/>
<keyword evidence="3" id="KW-1185">Reference proteome</keyword>
<gene>
    <name evidence="2" type="ORF">GCM10022279_04330</name>
</gene>
<name>A0ABP7QKL1_9BURK</name>
<feature type="domain" description="BioF2-like acetyltransferase" evidence="1">
    <location>
        <begin position="156"/>
        <end position="281"/>
    </location>
</feature>
<dbReference type="SUPFAM" id="SSF55729">
    <property type="entry name" value="Acyl-CoA N-acyltransferases (Nat)"/>
    <property type="match status" value="1"/>
</dbReference>
<evidence type="ECO:0000313" key="2">
    <source>
        <dbReference type="EMBL" id="GAA3984125.1"/>
    </source>
</evidence>
<sequence length="327" mass="37260">MAVSSRLSHRMDQYHVLCVTEPSIPLFSQAWWLDATVGEGGWDVALVEKGGAIVAAMPYVPRKRHGFTLLGQPALTQTLGPWLREAAGKSSTRLAQQKDLLQALIEQLPPFDHFTQNWHWSLGNWLPFYWAGFQQTTRYTYILNELGDEQILWKGLRENIRTDIKKASNRFKLRVRTDLSVGDFLHLNRMTFARQGMALPYTEAFVHTLDQACAARQARKIFIAEDEQGRRHAGVYIVWDQNSAYYLMGGGNPELRNSGATSLCMWEAIKFSATVTRRFDFEGSMIEPVEKFFRAFGAQQTPYFTVSKTPSRILKTALFLRSLKGGQ</sequence>
<comment type="caution">
    <text evidence="2">The sequence shown here is derived from an EMBL/GenBank/DDBJ whole genome shotgun (WGS) entry which is preliminary data.</text>
</comment>
<evidence type="ECO:0000259" key="1">
    <source>
        <dbReference type="Pfam" id="PF13480"/>
    </source>
</evidence>
<protein>
    <submittedName>
        <fullName evidence="2">GNAT family N-acetyltransferase</fullName>
    </submittedName>
</protein>
<dbReference type="Pfam" id="PF13480">
    <property type="entry name" value="Acetyltransf_6"/>
    <property type="match status" value="1"/>
</dbReference>
<dbReference type="Proteomes" id="UP001501627">
    <property type="component" value="Unassembled WGS sequence"/>
</dbReference>
<accession>A0ABP7QKL1</accession>
<evidence type="ECO:0000313" key="3">
    <source>
        <dbReference type="Proteomes" id="UP001501627"/>
    </source>
</evidence>
<dbReference type="InterPro" id="IPR016181">
    <property type="entry name" value="Acyl_CoA_acyltransferase"/>
</dbReference>
<organism evidence="2 3">
    <name type="scientific">Comamonas faecalis</name>
    <dbReference type="NCBI Taxonomy" id="1387849"/>
    <lineage>
        <taxon>Bacteria</taxon>
        <taxon>Pseudomonadati</taxon>
        <taxon>Pseudomonadota</taxon>
        <taxon>Betaproteobacteria</taxon>
        <taxon>Burkholderiales</taxon>
        <taxon>Comamonadaceae</taxon>
        <taxon>Comamonas</taxon>
    </lineage>
</organism>
<dbReference type="EMBL" id="BAABBP010000002">
    <property type="protein sequence ID" value="GAA3984125.1"/>
    <property type="molecule type" value="Genomic_DNA"/>
</dbReference>